<dbReference type="InterPro" id="IPR036291">
    <property type="entry name" value="NAD(P)-bd_dom_sf"/>
</dbReference>
<comment type="caution">
    <text evidence="4">The sequence shown here is derived from an EMBL/GenBank/DDBJ whole genome shotgun (WGS) entry which is preliminary data.</text>
</comment>
<name>A0ABV6R5H4_9CAUL</name>
<reference evidence="4 5" key="1">
    <citation type="submission" date="2024-09" db="EMBL/GenBank/DDBJ databases">
        <authorList>
            <person name="Sun Q."/>
            <person name="Mori K."/>
        </authorList>
    </citation>
    <scope>NUCLEOTIDE SEQUENCE [LARGE SCALE GENOMIC DNA]</scope>
    <source>
        <strain evidence="4 5">NCAIM B.02621</strain>
    </source>
</reference>
<comment type="similarity">
    <text evidence="1">Belongs to the short-chain dehydrogenases/reductases (SDR) family.</text>
</comment>
<evidence type="ECO:0000256" key="2">
    <source>
        <dbReference type="ARBA" id="ARBA00023002"/>
    </source>
</evidence>
<keyword evidence="5" id="KW-1185">Reference proteome</keyword>
<gene>
    <name evidence="4" type="ORF">ACFFGE_10080</name>
</gene>
<dbReference type="InterPro" id="IPR002347">
    <property type="entry name" value="SDR_fam"/>
</dbReference>
<evidence type="ECO:0000313" key="5">
    <source>
        <dbReference type="Proteomes" id="UP001589906"/>
    </source>
</evidence>
<dbReference type="SUPFAM" id="SSF51735">
    <property type="entry name" value="NAD(P)-binding Rossmann-fold domains"/>
    <property type="match status" value="1"/>
</dbReference>
<dbReference type="Proteomes" id="UP001589906">
    <property type="component" value="Unassembled WGS sequence"/>
</dbReference>
<keyword evidence="3" id="KW-1133">Transmembrane helix</keyword>
<sequence length="356" mass="37644">MSRHPFHPSDHEADVSRRRLLRLGAAGAVAGLAAGCAAPGAAQSADREAQAWAAANIPDQTGRRLLITGGNGYPREDRSGLGYQAALALVRKGADVTIASRDANKGAEAVRLIRAAVPGARVRFDTLDLTSLDQVKAYAARWRSSGERLDALINNAGVMGRRTRETTLGGHERVFATNVMGPFVLTSELMPLLRQGRAPRVVWVASGRIGRLALTDLQFERDYDYALAYDRSKLGVLLVAQEVQRRSEAAGWGVASMACHPGVARTFLVPDGPGMDSAEGFRQRALPMMFGPAARGALSHLYAGASTDARGGGYYGPAALIAGSPEEVEVPALARNEADAGRLWGALEGLCGTAFA</sequence>
<feature type="transmembrane region" description="Helical" evidence="3">
    <location>
        <begin position="20"/>
        <end position="41"/>
    </location>
</feature>
<dbReference type="PANTHER" id="PTHR24320">
    <property type="entry name" value="RETINOL DEHYDROGENASE"/>
    <property type="match status" value="1"/>
</dbReference>
<evidence type="ECO:0000256" key="1">
    <source>
        <dbReference type="ARBA" id="ARBA00006484"/>
    </source>
</evidence>
<organism evidence="4 5">
    <name type="scientific">Brevundimonas balnearis</name>
    <dbReference type="NCBI Taxonomy" id="1572858"/>
    <lineage>
        <taxon>Bacteria</taxon>
        <taxon>Pseudomonadati</taxon>
        <taxon>Pseudomonadota</taxon>
        <taxon>Alphaproteobacteria</taxon>
        <taxon>Caulobacterales</taxon>
        <taxon>Caulobacteraceae</taxon>
        <taxon>Brevundimonas</taxon>
    </lineage>
</organism>
<dbReference type="Gene3D" id="3.40.50.720">
    <property type="entry name" value="NAD(P)-binding Rossmann-like Domain"/>
    <property type="match status" value="1"/>
</dbReference>
<dbReference type="InterPro" id="IPR006311">
    <property type="entry name" value="TAT_signal"/>
</dbReference>
<dbReference type="Pfam" id="PF00106">
    <property type="entry name" value="adh_short"/>
    <property type="match status" value="1"/>
</dbReference>
<dbReference type="RefSeq" id="WP_376836240.1">
    <property type="nucleotide sequence ID" value="NZ_JBHLSW010000007.1"/>
</dbReference>
<dbReference type="PANTHER" id="PTHR24320:SF148">
    <property type="entry name" value="NAD(P)-BINDING ROSSMANN-FOLD SUPERFAMILY PROTEIN"/>
    <property type="match status" value="1"/>
</dbReference>
<keyword evidence="2" id="KW-0560">Oxidoreductase</keyword>
<evidence type="ECO:0000256" key="3">
    <source>
        <dbReference type="SAM" id="Phobius"/>
    </source>
</evidence>
<dbReference type="PROSITE" id="PS51318">
    <property type="entry name" value="TAT"/>
    <property type="match status" value="1"/>
</dbReference>
<keyword evidence="3" id="KW-0812">Transmembrane</keyword>
<dbReference type="EMBL" id="JBHLSW010000007">
    <property type="protein sequence ID" value="MFC0634222.1"/>
    <property type="molecule type" value="Genomic_DNA"/>
</dbReference>
<keyword evidence="3" id="KW-0472">Membrane</keyword>
<protein>
    <submittedName>
        <fullName evidence="4">SDR family NAD(P)-dependent oxidoreductase</fullName>
    </submittedName>
</protein>
<proteinExistence type="inferred from homology"/>
<evidence type="ECO:0000313" key="4">
    <source>
        <dbReference type="EMBL" id="MFC0634222.1"/>
    </source>
</evidence>
<accession>A0ABV6R5H4</accession>